<protein>
    <submittedName>
        <fullName evidence="2">Uncharacterized protein</fullName>
    </submittedName>
</protein>
<keyword evidence="1" id="KW-0472">Membrane</keyword>
<proteinExistence type="predicted"/>
<evidence type="ECO:0000313" key="2">
    <source>
        <dbReference type="EMBL" id="OVE96137.1"/>
    </source>
</evidence>
<comment type="caution">
    <text evidence="2">The sequence shown here is derived from an EMBL/GenBank/DDBJ whole genome shotgun (WGS) entry which is preliminary data.</text>
</comment>
<dbReference type="EMBL" id="MYFM01000008">
    <property type="protein sequence ID" value="OVE96137.1"/>
    <property type="molecule type" value="Genomic_DNA"/>
</dbReference>
<evidence type="ECO:0000313" key="3">
    <source>
        <dbReference type="Proteomes" id="UP000196232"/>
    </source>
</evidence>
<evidence type="ECO:0000256" key="1">
    <source>
        <dbReference type="SAM" id="Phobius"/>
    </source>
</evidence>
<accession>A0A202F6S6</accession>
<dbReference type="AlphaFoldDB" id="A0A202F6S6"/>
<sequence>MKNMSKKEYPSWYPRKRGHNTVEFNKPDKWYEWSAILDIIFFAIFLLIINH</sequence>
<name>A0A202F6S6_9LACO</name>
<reference evidence="2 3" key="1">
    <citation type="submission" date="2017-03" db="EMBL/GenBank/DDBJ databases">
        <title>Genome sequence of Lactobacillus bobalius KACC 16343.</title>
        <authorList>
            <person name="Chun J."/>
        </authorList>
    </citation>
    <scope>NUCLEOTIDE SEQUENCE [LARGE SCALE GENOMIC DNA]</scope>
    <source>
        <strain evidence="2 3">KACC 16343</strain>
    </source>
</reference>
<feature type="transmembrane region" description="Helical" evidence="1">
    <location>
        <begin position="30"/>
        <end position="49"/>
    </location>
</feature>
<keyword evidence="1" id="KW-0812">Transmembrane</keyword>
<gene>
    <name evidence="2" type="ORF">LKACC16343_02434</name>
</gene>
<keyword evidence="1" id="KW-1133">Transmembrane helix</keyword>
<dbReference type="Proteomes" id="UP000196232">
    <property type="component" value="Unassembled WGS sequence"/>
</dbReference>
<organism evidence="2 3">
    <name type="scientific">Companilactobacillus bobalius</name>
    <dbReference type="NCBI Taxonomy" id="2801451"/>
    <lineage>
        <taxon>Bacteria</taxon>
        <taxon>Bacillati</taxon>
        <taxon>Bacillota</taxon>
        <taxon>Bacilli</taxon>
        <taxon>Lactobacillales</taxon>
        <taxon>Lactobacillaceae</taxon>
        <taxon>Companilactobacillus</taxon>
    </lineage>
</organism>